<keyword evidence="3" id="KW-1185">Reference proteome</keyword>
<gene>
    <name evidence="2" type="ORF">HYALB_00008417</name>
</gene>
<dbReference type="Proteomes" id="UP000701801">
    <property type="component" value="Unassembled WGS sequence"/>
</dbReference>
<reference evidence="2" key="1">
    <citation type="submission" date="2021-07" db="EMBL/GenBank/DDBJ databases">
        <authorList>
            <person name="Durling M."/>
        </authorList>
    </citation>
    <scope>NUCLEOTIDE SEQUENCE</scope>
</reference>
<feature type="compositionally biased region" description="Polar residues" evidence="1">
    <location>
        <begin position="148"/>
        <end position="157"/>
    </location>
</feature>
<proteinExistence type="predicted"/>
<dbReference type="OrthoDB" id="10510999at2759"/>
<protein>
    <submittedName>
        <fullName evidence="2">Uncharacterized protein</fullName>
    </submittedName>
</protein>
<name>A0A9N9LKB4_9HELO</name>
<sequence>MQTFKKLFRSLTSLSGRGKKEKRERGICPGCRRIFFVPKRGVELSCRYCGASCWLPNEENVLPLGPAPTAYTAPTANPFASQTGGRRPGLGRRQGYTPPAPVLEVPSNTYPPPTPVSTRPERKHEAVALVESLHGFVATWEDIQQSDRQQIPSSGYTQAGLAIPPKASSCPGKSRLSERAEEDYFSPPARLRRRQQSREGVCSWMS</sequence>
<comment type="caution">
    <text evidence="2">The sequence shown here is derived from an EMBL/GenBank/DDBJ whole genome shotgun (WGS) entry which is preliminary data.</text>
</comment>
<feature type="region of interest" description="Disordered" evidence="1">
    <location>
        <begin position="73"/>
        <end position="121"/>
    </location>
</feature>
<feature type="region of interest" description="Disordered" evidence="1">
    <location>
        <begin position="148"/>
        <end position="206"/>
    </location>
</feature>
<accession>A0A9N9LKB4</accession>
<evidence type="ECO:0000313" key="2">
    <source>
        <dbReference type="EMBL" id="CAG8976759.1"/>
    </source>
</evidence>
<evidence type="ECO:0000256" key="1">
    <source>
        <dbReference type="SAM" id="MobiDB-lite"/>
    </source>
</evidence>
<evidence type="ECO:0000313" key="3">
    <source>
        <dbReference type="Proteomes" id="UP000701801"/>
    </source>
</evidence>
<organism evidence="2 3">
    <name type="scientific">Hymenoscyphus albidus</name>
    <dbReference type="NCBI Taxonomy" id="595503"/>
    <lineage>
        <taxon>Eukaryota</taxon>
        <taxon>Fungi</taxon>
        <taxon>Dikarya</taxon>
        <taxon>Ascomycota</taxon>
        <taxon>Pezizomycotina</taxon>
        <taxon>Leotiomycetes</taxon>
        <taxon>Helotiales</taxon>
        <taxon>Helotiaceae</taxon>
        <taxon>Hymenoscyphus</taxon>
    </lineage>
</organism>
<dbReference type="EMBL" id="CAJVRM010000190">
    <property type="protein sequence ID" value="CAG8976759.1"/>
    <property type="molecule type" value="Genomic_DNA"/>
</dbReference>
<dbReference type="AlphaFoldDB" id="A0A9N9LKB4"/>